<evidence type="ECO:0000256" key="2">
    <source>
        <dbReference type="ARBA" id="ARBA00023002"/>
    </source>
</evidence>
<keyword evidence="2" id="KW-0560">Oxidoreductase</keyword>
<proteinExistence type="predicted"/>
<evidence type="ECO:0000256" key="3">
    <source>
        <dbReference type="ARBA" id="ARBA00023004"/>
    </source>
</evidence>
<sequence length="264" mass="29925">MTTAFTTTTLSPFGQVVQADGPDPDLRALSPEALAERARTHKVLVLRGFPLLSIPDLVDYCRGWGEILEWDFGPVLDLVIHDEPRNYLFARGDVPFHWDGAFAAHVPSFFLFQCVQAPPPGSGGETVFCDTTAVLREAGDDRVKQWDQLTVTYRTDKLAHYGGHRVQPLVDSHPRTGERTLRYAEPLPEGDYLNPLFLEIETLDDAERERFCAEFAEYVHQPRFCYAHEWRDGDIVIADNHALIHGRNAFGTDAPRHLQRIQMI</sequence>
<organism evidence="5 6">
    <name type="scientific">Longispora fulva</name>
    <dbReference type="NCBI Taxonomy" id="619741"/>
    <lineage>
        <taxon>Bacteria</taxon>
        <taxon>Bacillati</taxon>
        <taxon>Actinomycetota</taxon>
        <taxon>Actinomycetes</taxon>
        <taxon>Micromonosporales</taxon>
        <taxon>Micromonosporaceae</taxon>
        <taxon>Longispora</taxon>
    </lineage>
</organism>
<dbReference type="PANTHER" id="PTHR10696">
    <property type="entry name" value="GAMMA-BUTYROBETAINE HYDROXYLASE-RELATED"/>
    <property type="match status" value="1"/>
</dbReference>
<keyword evidence="3" id="KW-0408">Iron</keyword>
<dbReference type="InterPro" id="IPR003819">
    <property type="entry name" value="TauD/TfdA-like"/>
</dbReference>
<name>A0A8J7KIT2_9ACTN</name>
<dbReference type="PANTHER" id="PTHR10696:SF53">
    <property type="entry name" value="TYROSINE ISONITRILE DESATURASE"/>
    <property type="match status" value="1"/>
</dbReference>
<keyword evidence="5" id="KW-0223">Dioxygenase</keyword>
<keyword evidence="6" id="KW-1185">Reference proteome</keyword>
<dbReference type="InterPro" id="IPR050411">
    <property type="entry name" value="AlphaKG_dependent_hydroxylases"/>
</dbReference>
<reference evidence="5" key="1">
    <citation type="submission" date="2020-11" db="EMBL/GenBank/DDBJ databases">
        <title>Sequencing the genomes of 1000 actinobacteria strains.</title>
        <authorList>
            <person name="Klenk H.-P."/>
        </authorList>
    </citation>
    <scope>NUCLEOTIDE SEQUENCE</scope>
    <source>
        <strain evidence="5">DSM 45356</strain>
    </source>
</reference>
<accession>A0A8J7KIT2</accession>
<comment type="cofactor">
    <cofactor evidence="1">
        <name>Fe(2+)</name>
        <dbReference type="ChEBI" id="CHEBI:29033"/>
    </cofactor>
</comment>
<dbReference type="Gene3D" id="3.60.130.10">
    <property type="entry name" value="Clavaminate synthase-like"/>
    <property type="match status" value="1"/>
</dbReference>
<comment type="caution">
    <text evidence="5">The sequence shown here is derived from an EMBL/GenBank/DDBJ whole genome shotgun (WGS) entry which is preliminary data.</text>
</comment>
<dbReference type="GO" id="GO:0051213">
    <property type="term" value="F:dioxygenase activity"/>
    <property type="evidence" value="ECO:0007669"/>
    <property type="project" value="UniProtKB-KW"/>
</dbReference>
<dbReference type="Proteomes" id="UP000622552">
    <property type="component" value="Unassembled WGS sequence"/>
</dbReference>
<dbReference type="InterPro" id="IPR042098">
    <property type="entry name" value="TauD-like_sf"/>
</dbReference>
<gene>
    <name evidence="5" type="ORF">IW245_000870</name>
</gene>
<evidence type="ECO:0000313" key="5">
    <source>
        <dbReference type="EMBL" id="MBG6134676.1"/>
    </source>
</evidence>
<protein>
    <submittedName>
        <fullName evidence="5">Alpha-ketoglutarate-dependent taurine dioxygenase</fullName>
    </submittedName>
</protein>
<dbReference type="EMBL" id="JADOUF010000001">
    <property type="protein sequence ID" value="MBG6134676.1"/>
    <property type="molecule type" value="Genomic_DNA"/>
</dbReference>
<feature type="domain" description="TauD/TfdA-like" evidence="4">
    <location>
        <begin position="9"/>
        <end position="261"/>
    </location>
</feature>
<evidence type="ECO:0000313" key="6">
    <source>
        <dbReference type="Proteomes" id="UP000622552"/>
    </source>
</evidence>
<evidence type="ECO:0000259" key="4">
    <source>
        <dbReference type="Pfam" id="PF02668"/>
    </source>
</evidence>
<evidence type="ECO:0000256" key="1">
    <source>
        <dbReference type="ARBA" id="ARBA00001954"/>
    </source>
</evidence>
<dbReference type="SUPFAM" id="SSF51197">
    <property type="entry name" value="Clavaminate synthase-like"/>
    <property type="match status" value="1"/>
</dbReference>
<dbReference type="RefSeq" id="WP_197001884.1">
    <property type="nucleotide sequence ID" value="NZ_BONS01000023.1"/>
</dbReference>
<dbReference type="Pfam" id="PF02668">
    <property type="entry name" value="TauD"/>
    <property type="match status" value="1"/>
</dbReference>
<dbReference type="AlphaFoldDB" id="A0A8J7KIT2"/>